<proteinExistence type="predicted"/>
<reference evidence="1 2" key="1">
    <citation type="journal article" date="2018" name="Genome Res.">
        <title>The genomic architecture and molecular evolution of ant odorant receptors.</title>
        <authorList>
            <person name="McKenzie S.K."/>
            <person name="Kronauer D.J.C."/>
        </authorList>
    </citation>
    <scope>NUCLEOTIDE SEQUENCE [LARGE SCALE GENOMIC DNA]</scope>
    <source>
        <strain evidence="1">Clonal line C1</strain>
    </source>
</reference>
<protein>
    <submittedName>
        <fullName evidence="1">Uncharacterized protein</fullName>
    </submittedName>
</protein>
<sequence length="99" mass="11030">MNLLKALEKQIFTKERLCCQSGGTLKVLCILSCLQGIKPLIQTYTSRDLVRSVGAHLVAAPFVATPRPIDRSFDRWIARIVPNIQPFEKSRADPPEVPG</sequence>
<dbReference type="AlphaFoldDB" id="A0A3L8DHR4"/>
<dbReference type="EMBL" id="QOIP01000008">
    <property type="protein sequence ID" value="RLU19957.1"/>
    <property type="molecule type" value="Genomic_DNA"/>
</dbReference>
<accession>A0A3L8DHR4</accession>
<dbReference type="Proteomes" id="UP000279307">
    <property type="component" value="Chromosome 8"/>
</dbReference>
<evidence type="ECO:0000313" key="2">
    <source>
        <dbReference type="Proteomes" id="UP000279307"/>
    </source>
</evidence>
<evidence type="ECO:0000313" key="1">
    <source>
        <dbReference type="EMBL" id="RLU19957.1"/>
    </source>
</evidence>
<organism evidence="1 2">
    <name type="scientific">Ooceraea biroi</name>
    <name type="common">Clonal raider ant</name>
    <name type="synonym">Cerapachys biroi</name>
    <dbReference type="NCBI Taxonomy" id="2015173"/>
    <lineage>
        <taxon>Eukaryota</taxon>
        <taxon>Metazoa</taxon>
        <taxon>Ecdysozoa</taxon>
        <taxon>Arthropoda</taxon>
        <taxon>Hexapoda</taxon>
        <taxon>Insecta</taxon>
        <taxon>Pterygota</taxon>
        <taxon>Neoptera</taxon>
        <taxon>Endopterygota</taxon>
        <taxon>Hymenoptera</taxon>
        <taxon>Apocrita</taxon>
        <taxon>Aculeata</taxon>
        <taxon>Formicoidea</taxon>
        <taxon>Formicidae</taxon>
        <taxon>Dorylinae</taxon>
        <taxon>Ooceraea</taxon>
    </lineage>
</organism>
<comment type="caution">
    <text evidence="1">The sequence shown here is derived from an EMBL/GenBank/DDBJ whole genome shotgun (WGS) entry which is preliminary data.</text>
</comment>
<gene>
    <name evidence="1" type="ORF">DMN91_008516</name>
</gene>
<name>A0A3L8DHR4_OOCBI</name>